<accession>A0A0F9SL21</accession>
<name>A0A0F9SL21_9ZZZZ</name>
<evidence type="ECO:0000313" key="1">
    <source>
        <dbReference type="EMBL" id="KKN67744.1"/>
    </source>
</evidence>
<dbReference type="AlphaFoldDB" id="A0A0F9SL21"/>
<protein>
    <submittedName>
        <fullName evidence="1">Uncharacterized protein</fullName>
    </submittedName>
</protein>
<sequence length="231" mass="24068">MANQRVLYTEEMVGDGHPTKSDTLNRQTNVEHNNDGTHNEINASGVTISALTASKPVFTDGGKNLVSTGTHPVDQGGTGQTTLPALNATLYDVVQASDVGIATNDTMALVFDFVPSKIVIDYSSVQRHDTTSEKGLSTGHCVVIITGTDTKTNNLNANHVYDSNGSFHSTSTSGEVTNLTQGSGGDDGVDTASVSATGAWVTATKTLTLTFTSTNASDADTHLEVLATAYV</sequence>
<comment type="caution">
    <text evidence="1">The sequence shown here is derived from an EMBL/GenBank/DDBJ whole genome shotgun (WGS) entry which is preliminary data.</text>
</comment>
<proteinExistence type="predicted"/>
<reference evidence="1" key="1">
    <citation type="journal article" date="2015" name="Nature">
        <title>Complex archaea that bridge the gap between prokaryotes and eukaryotes.</title>
        <authorList>
            <person name="Spang A."/>
            <person name="Saw J.H."/>
            <person name="Jorgensen S.L."/>
            <person name="Zaremba-Niedzwiedzka K."/>
            <person name="Martijn J."/>
            <person name="Lind A.E."/>
            <person name="van Eijk R."/>
            <person name="Schleper C."/>
            <person name="Guy L."/>
            <person name="Ettema T.J."/>
        </authorList>
    </citation>
    <scope>NUCLEOTIDE SEQUENCE</scope>
</reference>
<dbReference type="EMBL" id="LAZR01000467">
    <property type="protein sequence ID" value="KKN67744.1"/>
    <property type="molecule type" value="Genomic_DNA"/>
</dbReference>
<gene>
    <name evidence="1" type="ORF">LCGC14_0458920</name>
</gene>
<organism evidence="1">
    <name type="scientific">marine sediment metagenome</name>
    <dbReference type="NCBI Taxonomy" id="412755"/>
    <lineage>
        <taxon>unclassified sequences</taxon>
        <taxon>metagenomes</taxon>
        <taxon>ecological metagenomes</taxon>
    </lineage>
</organism>